<organism evidence="5 6">
    <name type="scientific">Symbiobacterium thermophilum</name>
    <dbReference type="NCBI Taxonomy" id="2734"/>
    <lineage>
        <taxon>Bacteria</taxon>
        <taxon>Bacillati</taxon>
        <taxon>Bacillota</taxon>
        <taxon>Clostridia</taxon>
        <taxon>Eubacteriales</taxon>
        <taxon>Symbiobacteriaceae</taxon>
        <taxon>Symbiobacterium</taxon>
    </lineage>
</organism>
<dbReference type="InterPro" id="IPR036397">
    <property type="entry name" value="RNaseH_sf"/>
</dbReference>
<dbReference type="OMA" id="PQINRTY"/>
<dbReference type="PROSITE" id="PS50994">
    <property type="entry name" value="INTEGRASE"/>
    <property type="match status" value="1"/>
</dbReference>
<evidence type="ECO:0000313" key="6">
    <source>
        <dbReference type="Proteomes" id="UP000194267"/>
    </source>
</evidence>
<dbReference type="InterPro" id="IPR054353">
    <property type="entry name" value="IstA-like_C"/>
</dbReference>
<dbReference type="Proteomes" id="UP000194267">
    <property type="component" value="Unassembled WGS sequence"/>
</dbReference>
<dbReference type="SUPFAM" id="SSF53098">
    <property type="entry name" value="Ribonuclease H-like"/>
    <property type="match status" value="1"/>
</dbReference>
<comment type="caution">
    <text evidence="5">The sequence shown here is derived from an EMBL/GenBank/DDBJ whole genome shotgun (WGS) entry which is preliminary data.</text>
</comment>
<name>A0A1Y2T6W4_SYMTR</name>
<evidence type="ECO:0000256" key="2">
    <source>
        <dbReference type="SAM" id="MobiDB-lite"/>
    </source>
</evidence>
<evidence type="ECO:0000313" key="5">
    <source>
        <dbReference type="EMBL" id="OTA42039.1"/>
    </source>
</evidence>
<reference evidence="6" key="1">
    <citation type="submission" date="2016-04" db="EMBL/GenBank/DDBJ databases">
        <authorList>
            <person name="Antunes L.P."/>
            <person name="Martins L.F."/>
            <person name="Pereira R.V."/>
            <person name="Thomas A.M."/>
            <person name="Barbosa D."/>
            <person name="Nascimento L."/>
            <person name="Silva G.M."/>
            <person name="Condomitti G.W."/>
            <person name="Digiampietri L.A."/>
            <person name="Lombardi K.C."/>
            <person name="Ramos P.L."/>
            <person name="Quaggio R.B."/>
            <person name="Oliveira J.C."/>
            <person name="Pascon R.C."/>
            <person name="Cruz J.B."/>
            <person name="Silva A.M."/>
            <person name="Setubal J.C."/>
        </authorList>
    </citation>
    <scope>NUCLEOTIDE SEQUENCE [LARGE SCALE GENOMIC DNA]</scope>
</reference>
<dbReference type="Gene3D" id="3.30.420.10">
    <property type="entry name" value="Ribonuclease H-like superfamily/Ribonuclease H"/>
    <property type="match status" value="1"/>
</dbReference>
<dbReference type="PROSITE" id="PS50532">
    <property type="entry name" value="HTH_IS408"/>
    <property type="match status" value="1"/>
</dbReference>
<dbReference type="EMBL" id="LWLV01000100">
    <property type="protein sequence ID" value="OTA42039.1"/>
    <property type="molecule type" value="Genomic_DNA"/>
</dbReference>
<protein>
    <submittedName>
        <fullName evidence="5">Integrase</fullName>
    </submittedName>
</protein>
<evidence type="ECO:0000259" key="3">
    <source>
        <dbReference type="PROSITE" id="PS50532"/>
    </source>
</evidence>
<feature type="domain" description="HTH IS408-type" evidence="3">
    <location>
        <begin position="4"/>
        <end position="83"/>
    </location>
</feature>
<evidence type="ECO:0000256" key="1">
    <source>
        <dbReference type="ARBA" id="ARBA00009277"/>
    </source>
</evidence>
<dbReference type="InterPro" id="IPR017895">
    <property type="entry name" value="HTH_IS408/IS1162_type"/>
</dbReference>
<evidence type="ECO:0000259" key="4">
    <source>
        <dbReference type="PROSITE" id="PS50994"/>
    </source>
</evidence>
<dbReference type="AlphaFoldDB" id="A0A1Y2T6W4"/>
<proteinExistence type="inferred from homology"/>
<dbReference type="InterPro" id="IPR012337">
    <property type="entry name" value="RNaseH-like_sf"/>
</dbReference>
<dbReference type="Pfam" id="PF22483">
    <property type="entry name" value="Mu-transpos_C_2"/>
    <property type="match status" value="1"/>
</dbReference>
<feature type="region of interest" description="Disordered" evidence="2">
    <location>
        <begin position="478"/>
        <end position="508"/>
    </location>
</feature>
<comment type="similarity">
    <text evidence="1">Belongs to the transposase IS21/IS408/IS1162 family.</text>
</comment>
<feature type="domain" description="Integrase catalytic" evidence="4">
    <location>
        <begin position="124"/>
        <end position="322"/>
    </location>
</feature>
<dbReference type="NCBIfam" id="NF033546">
    <property type="entry name" value="transpos_IS21"/>
    <property type="match status" value="1"/>
</dbReference>
<dbReference type="GO" id="GO:0015074">
    <property type="term" value="P:DNA integration"/>
    <property type="evidence" value="ECO:0007669"/>
    <property type="project" value="InterPro"/>
</dbReference>
<dbReference type="Pfam" id="PF00665">
    <property type="entry name" value="rve"/>
    <property type="match status" value="1"/>
</dbReference>
<dbReference type="Pfam" id="PF13384">
    <property type="entry name" value="HTH_23"/>
    <property type="match status" value="1"/>
</dbReference>
<dbReference type="PANTHER" id="PTHR35004:SF8">
    <property type="entry name" value="TRANSPOSASE RV3428C-RELATED"/>
    <property type="match status" value="1"/>
</dbReference>
<dbReference type="InterPro" id="IPR001584">
    <property type="entry name" value="Integrase_cat-core"/>
</dbReference>
<sequence>MRKIREILRLKWEVGLSARQIARSLSISHSTVLDMLRRFECSGLSWPLPNIDDAELEAKLYPGNPQGLVERPLPDMAYIHRELARKGVTLQLLWWEYKQNHPDGLQYSQFCQRYRQWRSKLDVVLRQPHRAGEQMQVDFAGDTVPIHDRETGEVWQAPIFVAVLPASNYTFAKAYPAQDLRSWIKAHCDALEFFGGVPEIIVPDNPKAGVTRACRYEPDLNPAYQEMAAHYGAAVIPARPRSPRDKAKVENAVLVVERWILAALRNHTFFSLHDANRAIREAVARLNDRPFQKLEGTRRSLYETLDKPALRPLPPQRYEFAEWRKAKVNLDYHVEVDRNYYSVPYPLVGETVDIRLTDGLVEILHRGKRVACHPRATGRGRSVTQIQHMPASHRRHREWTPSKLRRWAESVGPHTAQLVVTILEEKPHPEQGFRSCLGIIHLARKYGSDRLEAAAARACAARTFSYSSVKSILAHNLDQAPLPGPPDNQATPVHPNLRGPDYYAGGGP</sequence>
<accession>A0A1Y2T6W4</accession>
<dbReference type="GO" id="GO:0003676">
    <property type="term" value="F:nucleic acid binding"/>
    <property type="evidence" value="ECO:0007669"/>
    <property type="project" value="InterPro"/>
</dbReference>
<gene>
    <name evidence="5" type="ORF">A6D92_01975</name>
</gene>
<dbReference type="PANTHER" id="PTHR35004">
    <property type="entry name" value="TRANSPOSASE RV3428C-RELATED"/>
    <property type="match status" value="1"/>
</dbReference>
<feature type="region of interest" description="Disordered" evidence="2">
    <location>
        <begin position="377"/>
        <end position="399"/>
    </location>
</feature>